<feature type="compositionally biased region" description="Low complexity" evidence="1">
    <location>
        <begin position="529"/>
        <end position="539"/>
    </location>
</feature>
<evidence type="ECO:0000256" key="1">
    <source>
        <dbReference type="SAM" id="MobiDB-lite"/>
    </source>
</evidence>
<dbReference type="Pfam" id="PF13604">
    <property type="entry name" value="AAA_30"/>
    <property type="match status" value="1"/>
</dbReference>
<comment type="caution">
    <text evidence="3">The sequence shown here is derived from an EMBL/GenBank/DDBJ whole genome shotgun (WGS) entry which is preliminary data.</text>
</comment>
<dbReference type="Pfam" id="PF08751">
    <property type="entry name" value="TrwC"/>
    <property type="match status" value="1"/>
</dbReference>
<gene>
    <name evidence="3" type="ORF">JF887_00295</name>
</gene>
<dbReference type="EMBL" id="JAEKNN010000003">
    <property type="protein sequence ID" value="MBJ7607859.1"/>
    <property type="molecule type" value="Genomic_DNA"/>
</dbReference>
<dbReference type="InterPro" id="IPR014862">
    <property type="entry name" value="TrwC"/>
</dbReference>
<dbReference type="NCBIfam" id="NF041492">
    <property type="entry name" value="MobF"/>
    <property type="match status" value="1"/>
</dbReference>
<dbReference type="Proteomes" id="UP000614410">
    <property type="component" value="Unassembled WGS sequence"/>
</dbReference>
<protein>
    <submittedName>
        <fullName evidence="3">AAA family ATPase</fullName>
    </submittedName>
</protein>
<accession>A0A934KCN1</accession>
<evidence type="ECO:0000259" key="2">
    <source>
        <dbReference type="Pfam" id="PF08751"/>
    </source>
</evidence>
<sequence length="548" mass="59231">MRRRINGAVRHERADGLVIARFRHHTSRSCAEQHEKGQAPDPQLHDHCAIANLALRQHDALAKNGGNWAAVDSRELYRIAAEAGAVYRAELAAELLQLGYRVHREGRYFEVSGVSKEARHTFSQRAREVEAATTRFVAKHGRRPTDEEARNLVVLSRHPKAAEQVSAFAQWHERAAEVGFSPTDLEQLRGRTPGALSLEMATDQIVRELVAPDSPHALTKNAAVFDERTLRIAVAEAAQGRARGADVGALITAVAASPELVRLDVVHSTTQKMLDTERAALLAARVKSLSAHGFSAKRSSVSAAISTARVALSDEQQTAVRALTDDRALALITAPAGAGKGEVLRAVTQAYRQDGRRVIALAAAGDTAQRLGAEIGVDEARTLDSFIVRAGGNDPPDIRGAVLVVDEAGLLETERWHRLLPATVGAKLIAAGDSAQLSPIEAGGLWPVLEQRLGAPTLSENFRAREQWARDAWTALREGQSVDALRAFEEREQIVVVDDRQAARAAAVDRWDRERMGRGEGGWTASCCSPTAATPRSMPSTPPPSSDV</sequence>
<evidence type="ECO:0000313" key="3">
    <source>
        <dbReference type="EMBL" id="MBJ7607859.1"/>
    </source>
</evidence>
<reference evidence="3 4" key="1">
    <citation type="submission" date="2020-10" db="EMBL/GenBank/DDBJ databases">
        <title>Ca. Dormibacterota MAGs.</title>
        <authorList>
            <person name="Montgomery K."/>
        </authorList>
    </citation>
    <scope>NUCLEOTIDE SEQUENCE [LARGE SCALE GENOMIC DNA]</scope>
    <source>
        <strain evidence="3">Mitchell_Peninsula_5</strain>
    </source>
</reference>
<organism evidence="3 4">
    <name type="scientific">Candidatus Amunia macphersoniae</name>
    <dbReference type="NCBI Taxonomy" id="3127014"/>
    <lineage>
        <taxon>Bacteria</taxon>
        <taxon>Bacillati</taxon>
        <taxon>Candidatus Dormiibacterota</taxon>
        <taxon>Candidatus Dormibacteria</taxon>
        <taxon>Candidatus Aeolococcales</taxon>
        <taxon>Candidatus Aeolococcaceae</taxon>
        <taxon>Candidatus Amunia</taxon>
    </lineage>
</organism>
<dbReference type="SUPFAM" id="SSF55464">
    <property type="entry name" value="Origin of replication-binding domain, RBD-like"/>
    <property type="match status" value="1"/>
</dbReference>
<dbReference type="InterPro" id="IPR027417">
    <property type="entry name" value="P-loop_NTPase"/>
</dbReference>
<dbReference type="SUPFAM" id="SSF52540">
    <property type="entry name" value="P-loop containing nucleoside triphosphate hydrolases"/>
    <property type="match status" value="1"/>
</dbReference>
<feature type="domain" description="TrwC relaxase" evidence="2">
    <location>
        <begin position="2"/>
        <end position="177"/>
    </location>
</feature>
<dbReference type="AlphaFoldDB" id="A0A934KCN1"/>
<feature type="region of interest" description="Disordered" evidence="1">
    <location>
        <begin position="516"/>
        <end position="548"/>
    </location>
</feature>
<proteinExistence type="predicted"/>
<evidence type="ECO:0000313" key="4">
    <source>
        <dbReference type="Proteomes" id="UP000614410"/>
    </source>
</evidence>
<name>A0A934KCN1_9BACT</name>
<dbReference type="Gene3D" id="3.40.50.300">
    <property type="entry name" value="P-loop containing nucleotide triphosphate hydrolases"/>
    <property type="match status" value="1"/>
</dbReference>